<dbReference type="AlphaFoldDB" id="A0A328FF21"/>
<evidence type="ECO:0000256" key="1">
    <source>
        <dbReference type="ARBA" id="ARBA00023118"/>
    </source>
</evidence>
<evidence type="ECO:0000313" key="3">
    <source>
        <dbReference type="EMBL" id="QBH13169.1"/>
    </source>
</evidence>
<dbReference type="InterPro" id="IPR005537">
    <property type="entry name" value="RAMP_III_fam"/>
</dbReference>
<dbReference type="PANTHER" id="PTHR39965:SF1">
    <property type="entry name" value="CRISPR SYSTEM CMR SUBUNIT CMR6"/>
    <property type="match status" value="1"/>
</dbReference>
<dbReference type="RefSeq" id="WP_111955842.1">
    <property type="nucleotide sequence ID" value="NZ_CP036313.1"/>
</dbReference>
<keyword evidence="6" id="KW-1185">Reference proteome</keyword>
<evidence type="ECO:0000313" key="4">
    <source>
        <dbReference type="EMBL" id="RAM02410.1"/>
    </source>
</evidence>
<dbReference type="EMBL" id="CP036313">
    <property type="protein sequence ID" value="QBH13169.1"/>
    <property type="molecule type" value="Genomic_DNA"/>
</dbReference>
<evidence type="ECO:0000313" key="5">
    <source>
        <dbReference type="Proteomes" id="UP000248798"/>
    </source>
</evidence>
<evidence type="ECO:0000259" key="2">
    <source>
        <dbReference type="Pfam" id="PF03787"/>
    </source>
</evidence>
<dbReference type="NCBIfam" id="TIGR01898">
    <property type="entry name" value="cas_TM1791_cmr6"/>
    <property type="match status" value="1"/>
</dbReference>
<dbReference type="Pfam" id="PF03787">
    <property type="entry name" value="RAMPs"/>
    <property type="match status" value="1"/>
</dbReference>
<gene>
    <name evidence="4" type="primary">cmr6</name>
    <name evidence="4" type="ORF">DO021_08995</name>
    <name evidence="3" type="ORF">EYB58_09710</name>
</gene>
<feature type="domain" description="CRISPR type III-associated protein" evidence="2">
    <location>
        <begin position="93"/>
        <end position="273"/>
    </location>
</feature>
<dbReference type="InterPro" id="IPR010172">
    <property type="entry name" value="CRISPR-assoc_prot_TM1791"/>
</dbReference>
<reference evidence="3 6" key="2">
    <citation type="submission" date="2019-02" db="EMBL/GenBank/DDBJ databases">
        <title>Complete genome sequence of Desulfobacter hydrogenophilus AcRS1.</title>
        <authorList>
            <person name="Marietou A."/>
            <person name="Lund M.B."/>
            <person name="Marshall I.P.G."/>
            <person name="Schreiber L."/>
            <person name="Jorgensen B."/>
        </authorList>
    </citation>
    <scope>NUCLEOTIDE SEQUENCE [LARGE SCALE GENOMIC DNA]</scope>
    <source>
        <strain evidence="3 6">AcRS1</strain>
    </source>
</reference>
<dbReference type="GO" id="GO:0051607">
    <property type="term" value="P:defense response to virus"/>
    <property type="evidence" value="ECO:0007669"/>
    <property type="project" value="UniProtKB-KW"/>
</dbReference>
<dbReference type="OrthoDB" id="9813956at2"/>
<dbReference type="PANTHER" id="PTHR39965">
    <property type="entry name" value="CRISPR SYSTEM CMR SUBUNIT CMR6"/>
    <property type="match status" value="1"/>
</dbReference>
<protein>
    <submittedName>
        <fullName evidence="4">Type III-B CRISPR module RAMP protein Cmr6</fullName>
    </submittedName>
</protein>
<name>A0A328FF21_9BACT</name>
<keyword evidence="1" id="KW-0051">Antiviral defense</keyword>
<dbReference type="Proteomes" id="UP000293902">
    <property type="component" value="Chromosome"/>
</dbReference>
<reference evidence="4 5" key="1">
    <citation type="submission" date="2018-06" db="EMBL/GenBank/DDBJ databases">
        <title>Complete Genome Sequence of Desulfobacter hydrogenophilus (DSM3380).</title>
        <authorList>
            <person name="Marietou A."/>
            <person name="Schreiber L."/>
            <person name="Marshall I."/>
            <person name="Jorgensen B."/>
        </authorList>
    </citation>
    <scope>NUCLEOTIDE SEQUENCE [LARGE SCALE GENOMIC DNA]</scope>
    <source>
        <strain evidence="4 5">DSM 3380</strain>
    </source>
</reference>
<accession>A0A328FF21</accession>
<dbReference type="Proteomes" id="UP000248798">
    <property type="component" value="Unassembled WGS sequence"/>
</dbReference>
<sequence>MIPAIREDVRRISEAGYGIPQGQFDNKSLMFNRLCKKIDEPRLKETKAKKDALLGLESGYTEGCRQLYRLALNNWRAFLSGQQDVILFEMRNISPLIVGKGDQNVHEFGMTFQPPWATPVIPGSAVKGVVSTFAHEAADQNWSKSFSPESYSGAYSLVMFGGANEQGNQFAGAVDFLDAWWIPDTRTPFAEDIISAHNRSWYQADDKHALDNWPDGMDNPVPFPFATIKPGQRFLFAVRGPGIWAELAKKIIVEAGVQNGFGAKTRAGYGLFEYLPADEEVAADISDMSDDQLLDVYKEKGNSAAPILQDAFRKKANQINYSKALEPLLKKYCPGMVMRNKLEQGSLKNLKQVKNIYDQHKSAFDLEPIKTSNSDIQKIFNICMRFENELKKMPPEAWVWQFAPSAKDFLEGKDADQLNDFIENYDQAHPAVKDFRPAIEELELEEEEKELLLMAIDEKIEKMT</sequence>
<dbReference type="EMBL" id="QLNI01000015">
    <property type="protein sequence ID" value="RAM02410.1"/>
    <property type="molecule type" value="Genomic_DNA"/>
</dbReference>
<evidence type="ECO:0000313" key="6">
    <source>
        <dbReference type="Proteomes" id="UP000293902"/>
    </source>
</evidence>
<organism evidence="4 5">
    <name type="scientific">Desulfobacter hydrogenophilus</name>
    <dbReference type="NCBI Taxonomy" id="2291"/>
    <lineage>
        <taxon>Bacteria</taxon>
        <taxon>Pseudomonadati</taxon>
        <taxon>Thermodesulfobacteriota</taxon>
        <taxon>Desulfobacteria</taxon>
        <taxon>Desulfobacterales</taxon>
        <taxon>Desulfobacteraceae</taxon>
        <taxon>Desulfobacter</taxon>
    </lineage>
</organism>
<proteinExistence type="predicted"/>